<dbReference type="GO" id="GO:0016491">
    <property type="term" value="F:oxidoreductase activity"/>
    <property type="evidence" value="ECO:0007669"/>
    <property type="project" value="InterPro"/>
</dbReference>
<feature type="domain" description="Amine oxidase" evidence="6">
    <location>
        <begin position="12"/>
        <end position="474"/>
    </location>
</feature>
<evidence type="ECO:0000256" key="3">
    <source>
        <dbReference type="ARBA" id="ARBA00022827"/>
    </source>
</evidence>
<dbReference type="InterPro" id="IPR052206">
    <property type="entry name" value="Retinol_saturase"/>
</dbReference>
<name>A0A9D2J2K6_9BACE</name>
<keyword evidence="1" id="KW-0285">Flavoprotein</keyword>
<dbReference type="Proteomes" id="UP000824028">
    <property type="component" value="Unassembled WGS sequence"/>
</dbReference>
<keyword evidence="5" id="KW-0520">NAD</keyword>
<evidence type="ECO:0000256" key="1">
    <source>
        <dbReference type="ARBA" id="ARBA00022630"/>
    </source>
</evidence>
<proteinExistence type="predicted"/>
<sequence>MRYEVIVIGAGLGGLECACLLSQAGRSVLVLEKEHHVGGCLQSYRRRGLDYDTGFHYVGGLEEGQSLHDAFARLRLLDLPWHRLDEAYERITLGDRTFSLVQGFDAFAETLAAEFPAEREALQDYAALLARVARDGGGEVQPADGNDLLETGAWDYLTTRFRDPLLRDVLSGNSLRMELRRESLPLFTFAHCNAGYVESSWRLRGPGSQITDRLAEVIRAHGGEIRCDAEVCELVEKEGRLTAARYRDGETYEADTFISDLHPAVTCRLLRESRVLRKSYRRRMDTQPNTAGVLTVSLRLRPQTLPYFNHNHYVYAQPDVWAACRGEGPVKAVMVSCRVPEDGTDYTRQVDLLTPMAWERCLPWADTTVGRRGEDYEEMKQKVAAECLALAERVIPGLGAMADDCHISTPLTWRDYTGTPDGSAFGLRKDYHEPLTVLLSPRTPVPNLLLTGQSLMLHGVHGVTMTALRTCAEVENRNLDDT</sequence>
<dbReference type="InterPro" id="IPR002937">
    <property type="entry name" value="Amino_oxidase"/>
</dbReference>
<organism evidence="7 8">
    <name type="scientific">Candidatus Bacteroides merdigallinarum</name>
    <dbReference type="NCBI Taxonomy" id="2838473"/>
    <lineage>
        <taxon>Bacteria</taxon>
        <taxon>Pseudomonadati</taxon>
        <taxon>Bacteroidota</taxon>
        <taxon>Bacteroidia</taxon>
        <taxon>Bacteroidales</taxon>
        <taxon>Bacteroidaceae</taxon>
        <taxon>Bacteroides</taxon>
    </lineage>
</organism>
<keyword evidence="4" id="KW-0521">NADP</keyword>
<dbReference type="PANTHER" id="PTHR46091:SF3">
    <property type="entry name" value="AMINE OXIDASE DOMAIN-CONTAINING PROTEIN"/>
    <property type="match status" value="1"/>
</dbReference>
<dbReference type="InterPro" id="IPR036188">
    <property type="entry name" value="FAD/NAD-bd_sf"/>
</dbReference>
<evidence type="ECO:0000256" key="2">
    <source>
        <dbReference type="ARBA" id="ARBA00022729"/>
    </source>
</evidence>
<evidence type="ECO:0000256" key="4">
    <source>
        <dbReference type="ARBA" id="ARBA00022857"/>
    </source>
</evidence>
<dbReference type="AlphaFoldDB" id="A0A9D2J2K6"/>
<accession>A0A9D2J2K6</accession>
<evidence type="ECO:0000313" key="8">
    <source>
        <dbReference type="Proteomes" id="UP000824028"/>
    </source>
</evidence>
<evidence type="ECO:0000259" key="6">
    <source>
        <dbReference type="Pfam" id="PF01593"/>
    </source>
</evidence>
<dbReference type="PANTHER" id="PTHR46091">
    <property type="entry name" value="BLR7054 PROTEIN"/>
    <property type="match status" value="1"/>
</dbReference>
<keyword evidence="2" id="KW-0732">Signal</keyword>
<comment type="caution">
    <text evidence="7">The sequence shown here is derived from an EMBL/GenBank/DDBJ whole genome shotgun (WGS) entry which is preliminary data.</text>
</comment>
<reference evidence="7" key="2">
    <citation type="submission" date="2021-04" db="EMBL/GenBank/DDBJ databases">
        <authorList>
            <person name="Gilroy R."/>
        </authorList>
    </citation>
    <scope>NUCLEOTIDE SEQUENCE</scope>
    <source>
        <strain evidence="7">ChiHjej9B8-1298</strain>
    </source>
</reference>
<protein>
    <submittedName>
        <fullName evidence="7">NAD(P)/FAD-dependent oxidoreductase</fullName>
    </submittedName>
</protein>
<dbReference type="EMBL" id="DXBX01000060">
    <property type="protein sequence ID" value="HIZ33399.1"/>
    <property type="molecule type" value="Genomic_DNA"/>
</dbReference>
<reference evidence="7" key="1">
    <citation type="journal article" date="2021" name="PeerJ">
        <title>Extensive microbial diversity within the chicken gut microbiome revealed by metagenomics and culture.</title>
        <authorList>
            <person name="Gilroy R."/>
            <person name="Ravi A."/>
            <person name="Getino M."/>
            <person name="Pursley I."/>
            <person name="Horton D.L."/>
            <person name="Alikhan N.F."/>
            <person name="Baker D."/>
            <person name="Gharbi K."/>
            <person name="Hall N."/>
            <person name="Watson M."/>
            <person name="Adriaenssens E.M."/>
            <person name="Foster-Nyarko E."/>
            <person name="Jarju S."/>
            <person name="Secka A."/>
            <person name="Antonio M."/>
            <person name="Oren A."/>
            <person name="Chaudhuri R.R."/>
            <person name="La Ragione R."/>
            <person name="Hildebrand F."/>
            <person name="Pallen M.J."/>
        </authorList>
    </citation>
    <scope>NUCLEOTIDE SEQUENCE</scope>
    <source>
        <strain evidence="7">ChiHjej9B8-1298</strain>
    </source>
</reference>
<dbReference type="Gene3D" id="3.50.50.60">
    <property type="entry name" value="FAD/NAD(P)-binding domain"/>
    <property type="match status" value="2"/>
</dbReference>
<keyword evidence="3" id="KW-0274">FAD</keyword>
<evidence type="ECO:0000256" key="5">
    <source>
        <dbReference type="ARBA" id="ARBA00023027"/>
    </source>
</evidence>
<gene>
    <name evidence="7" type="ORF">H9814_07680</name>
</gene>
<evidence type="ECO:0000313" key="7">
    <source>
        <dbReference type="EMBL" id="HIZ33399.1"/>
    </source>
</evidence>
<dbReference type="Pfam" id="PF01593">
    <property type="entry name" value="Amino_oxidase"/>
    <property type="match status" value="1"/>
</dbReference>
<dbReference type="SUPFAM" id="SSF51905">
    <property type="entry name" value="FAD/NAD(P)-binding domain"/>
    <property type="match status" value="1"/>
</dbReference>